<dbReference type="InterPro" id="IPR000210">
    <property type="entry name" value="BTB/POZ_dom"/>
</dbReference>
<dbReference type="CDD" id="cd18499">
    <property type="entry name" value="BACK_RHOBTB"/>
    <property type="match status" value="1"/>
</dbReference>
<dbReference type="SMART" id="SM00225">
    <property type="entry name" value="BTB"/>
    <property type="match status" value="2"/>
</dbReference>
<dbReference type="PROSITE" id="PS50097">
    <property type="entry name" value="BTB"/>
    <property type="match status" value="1"/>
</dbReference>
<keyword evidence="3" id="KW-1185">Reference proteome</keyword>
<accession>A0AAE0XMW5</accession>
<gene>
    <name evidence="2" type="ORF">RRG08_057597</name>
</gene>
<comment type="caution">
    <text evidence="2">The sequence shown here is derived from an EMBL/GenBank/DDBJ whole genome shotgun (WGS) entry which is preliminary data.</text>
</comment>
<dbReference type="Proteomes" id="UP001283361">
    <property type="component" value="Unassembled WGS sequence"/>
</dbReference>
<dbReference type="Pfam" id="PF00651">
    <property type="entry name" value="BTB"/>
    <property type="match status" value="2"/>
</dbReference>
<proteinExistence type="predicted"/>
<dbReference type="PANTHER" id="PTHR24413">
    <property type="entry name" value="SPECKLE-TYPE POZ PROTEIN"/>
    <property type="match status" value="1"/>
</dbReference>
<evidence type="ECO:0000259" key="1">
    <source>
        <dbReference type="PROSITE" id="PS50097"/>
    </source>
</evidence>
<feature type="non-terminal residue" evidence="2">
    <location>
        <position position="319"/>
    </location>
</feature>
<evidence type="ECO:0000313" key="3">
    <source>
        <dbReference type="Proteomes" id="UP001283361"/>
    </source>
</evidence>
<sequence length="319" mass="36007">KNSSSSTDVFTRQDLNSGKIEGICSVQDAKEKVIVELKADIKTKTFQKILQFLYTGTPRLSDDAETEELHEVKRVAKIFKMAELVTICENIEREEEFLNPSIGAFLNDAVGAKMKNMFLNKESACDVVFVVDGQKVYAHKAVLTARSDVMAAMFSGSFKESQAADIKEVPVPNATLENFMALLEYLYCDHAPLEDCNDLVGVLKLADENCQTRLVNMCELYISKEVDRACSNRIEKAEIDVVGLLNTAKILNAKQLADFCRHFISTNYDAFSRRKEFSALESSDRKYVQKNRWPPVSYLKELEAFEKEVNKKGEECAVM</sequence>
<dbReference type="AlphaFoldDB" id="A0AAE0XMW5"/>
<dbReference type="Gene3D" id="3.30.710.10">
    <property type="entry name" value="Potassium Channel Kv1.1, Chain A"/>
    <property type="match status" value="2"/>
</dbReference>
<evidence type="ECO:0000313" key="2">
    <source>
        <dbReference type="EMBL" id="KAK3696631.1"/>
    </source>
</evidence>
<dbReference type="InterPro" id="IPR011333">
    <property type="entry name" value="SKP1/BTB/POZ_sf"/>
</dbReference>
<organism evidence="2 3">
    <name type="scientific">Elysia crispata</name>
    <name type="common">lettuce slug</name>
    <dbReference type="NCBI Taxonomy" id="231223"/>
    <lineage>
        <taxon>Eukaryota</taxon>
        <taxon>Metazoa</taxon>
        <taxon>Spiralia</taxon>
        <taxon>Lophotrochozoa</taxon>
        <taxon>Mollusca</taxon>
        <taxon>Gastropoda</taxon>
        <taxon>Heterobranchia</taxon>
        <taxon>Euthyneura</taxon>
        <taxon>Panpulmonata</taxon>
        <taxon>Sacoglossa</taxon>
        <taxon>Placobranchoidea</taxon>
        <taxon>Plakobranchidae</taxon>
        <taxon>Elysia</taxon>
    </lineage>
</organism>
<reference evidence="2" key="1">
    <citation type="journal article" date="2023" name="G3 (Bethesda)">
        <title>A reference genome for the long-term kleptoplast-retaining sea slug Elysia crispata morphotype clarki.</title>
        <authorList>
            <person name="Eastman K.E."/>
            <person name="Pendleton A.L."/>
            <person name="Shaikh M.A."/>
            <person name="Suttiyut T."/>
            <person name="Ogas R."/>
            <person name="Tomko P."/>
            <person name="Gavelis G."/>
            <person name="Widhalm J.R."/>
            <person name="Wisecaver J.H."/>
        </authorList>
    </citation>
    <scope>NUCLEOTIDE SEQUENCE</scope>
    <source>
        <strain evidence="2">ECLA1</strain>
    </source>
</reference>
<name>A0AAE0XMW5_9GAST</name>
<protein>
    <recommendedName>
        <fullName evidence="1">BTB domain-containing protein</fullName>
    </recommendedName>
</protein>
<dbReference type="SUPFAM" id="SSF54695">
    <property type="entry name" value="POZ domain"/>
    <property type="match status" value="2"/>
</dbReference>
<dbReference type="FunFam" id="3.30.710.10:FF:000202">
    <property type="entry name" value="Predicted protein"/>
    <property type="match status" value="1"/>
</dbReference>
<dbReference type="EMBL" id="JAWDGP010008035">
    <property type="protein sequence ID" value="KAK3696631.1"/>
    <property type="molecule type" value="Genomic_DNA"/>
</dbReference>
<feature type="domain" description="BTB" evidence="1">
    <location>
        <begin position="125"/>
        <end position="195"/>
    </location>
</feature>